<sequence>MGAEGDLSFILDCTTDFDYDVPFYPCDLYYHTHGPIFLIDPDVENASKIDHSDVDVSPFEVSILERDKPCVATGMESSSCRTAHLIPQSQGSQRDGDVIDDIDDPRNRLLVNAVLHMHLGRRAAILQTPNFMMKTTDVDLGTMLDSDARWTLYSFAEPTAGIPYYDVPDGQAIRVPPTGERDTWPPHSLFAALYTSALITAWRAPDFLTQVKAHWSNSFYPGAQQIRDEAIRKASIRRDKAADDIDAFDVLLMLREMAAYSAAHGATSESQSAQKANDDAREKVLPWLHGSQ</sequence>
<evidence type="ECO:0000313" key="4">
    <source>
        <dbReference type="Proteomes" id="UP000218334"/>
    </source>
</evidence>
<organism evidence="3 4">
    <name type="scientific">Armillaria solidipes</name>
    <dbReference type="NCBI Taxonomy" id="1076256"/>
    <lineage>
        <taxon>Eukaryota</taxon>
        <taxon>Fungi</taxon>
        <taxon>Dikarya</taxon>
        <taxon>Basidiomycota</taxon>
        <taxon>Agaricomycotina</taxon>
        <taxon>Agaricomycetes</taxon>
        <taxon>Agaricomycetidae</taxon>
        <taxon>Agaricales</taxon>
        <taxon>Marasmiineae</taxon>
        <taxon>Physalacriaceae</taxon>
        <taxon>Armillaria</taxon>
    </lineage>
</organism>
<dbReference type="Pfam" id="PF13391">
    <property type="entry name" value="HNH_2"/>
    <property type="match status" value="1"/>
</dbReference>
<dbReference type="AlphaFoldDB" id="A0A2H3B5C0"/>
<evidence type="ECO:0000256" key="1">
    <source>
        <dbReference type="SAM" id="MobiDB-lite"/>
    </source>
</evidence>
<dbReference type="InterPro" id="IPR003615">
    <property type="entry name" value="HNH_nuc"/>
</dbReference>
<accession>A0A2H3B5C0</accession>
<evidence type="ECO:0000259" key="2">
    <source>
        <dbReference type="Pfam" id="PF13391"/>
    </source>
</evidence>
<gene>
    <name evidence="3" type="ORF">ARMSODRAFT_1089886</name>
</gene>
<protein>
    <recommendedName>
        <fullName evidence="2">HNH nuclease domain-containing protein</fullName>
    </recommendedName>
</protein>
<feature type="domain" description="HNH nuclease" evidence="2">
    <location>
        <begin position="70"/>
        <end position="122"/>
    </location>
</feature>
<dbReference type="EMBL" id="KZ293478">
    <property type="protein sequence ID" value="PBK61198.1"/>
    <property type="molecule type" value="Genomic_DNA"/>
</dbReference>
<keyword evidence="4" id="KW-1185">Reference proteome</keyword>
<proteinExistence type="predicted"/>
<name>A0A2H3B5C0_9AGAR</name>
<feature type="region of interest" description="Disordered" evidence="1">
    <location>
        <begin position="265"/>
        <end position="292"/>
    </location>
</feature>
<reference evidence="4" key="1">
    <citation type="journal article" date="2017" name="Nat. Ecol. Evol.">
        <title>Genome expansion and lineage-specific genetic innovations in the forest pathogenic fungi Armillaria.</title>
        <authorList>
            <person name="Sipos G."/>
            <person name="Prasanna A.N."/>
            <person name="Walter M.C."/>
            <person name="O'Connor E."/>
            <person name="Balint B."/>
            <person name="Krizsan K."/>
            <person name="Kiss B."/>
            <person name="Hess J."/>
            <person name="Varga T."/>
            <person name="Slot J."/>
            <person name="Riley R."/>
            <person name="Boka B."/>
            <person name="Rigling D."/>
            <person name="Barry K."/>
            <person name="Lee J."/>
            <person name="Mihaltcheva S."/>
            <person name="LaButti K."/>
            <person name="Lipzen A."/>
            <person name="Waldron R."/>
            <person name="Moloney N.M."/>
            <person name="Sperisen C."/>
            <person name="Kredics L."/>
            <person name="Vagvoelgyi C."/>
            <person name="Patrignani A."/>
            <person name="Fitzpatrick D."/>
            <person name="Nagy I."/>
            <person name="Doyle S."/>
            <person name="Anderson J.B."/>
            <person name="Grigoriev I.V."/>
            <person name="Gueldener U."/>
            <person name="Muensterkoetter M."/>
            <person name="Nagy L.G."/>
        </authorList>
    </citation>
    <scope>NUCLEOTIDE SEQUENCE [LARGE SCALE GENOMIC DNA]</scope>
    <source>
        <strain evidence="4">28-4</strain>
    </source>
</reference>
<evidence type="ECO:0000313" key="3">
    <source>
        <dbReference type="EMBL" id="PBK61198.1"/>
    </source>
</evidence>
<dbReference type="Proteomes" id="UP000218334">
    <property type="component" value="Unassembled WGS sequence"/>
</dbReference>